<feature type="transmembrane region" description="Helical" evidence="1">
    <location>
        <begin position="276"/>
        <end position="297"/>
    </location>
</feature>
<evidence type="ECO:0000313" key="2">
    <source>
        <dbReference type="EMBL" id="OGF53018.1"/>
    </source>
</evidence>
<keyword evidence="1" id="KW-1133">Transmembrane helix</keyword>
<organism evidence="2 3">
    <name type="scientific">Fraserbacteria sp. (strain RBG_16_55_9)</name>
    <dbReference type="NCBI Taxonomy" id="1817864"/>
    <lineage>
        <taxon>Bacteria</taxon>
        <taxon>Candidatus Fraseribacteriota</taxon>
    </lineage>
</organism>
<dbReference type="EMBL" id="MFGX01000122">
    <property type="protein sequence ID" value="OGF53018.1"/>
    <property type="molecule type" value="Genomic_DNA"/>
</dbReference>
<keyword evidence="1" id="KW-0472">Membrane</keyword>
<gene>
    <name evidence="2" type="ORF">A2Z21_08645</name>
</gene>
<proteinExistence type="predicted"/>
<feature type="transmembrane region" description="Helical" evidence="1">
    <location>
        <begin position="207"/>
        <end position="230"/>
    </location>
</feature>
<dbReference type="Proteomes" id="UP000179157">
    <property type="component" value="Unassembled WGS sequence"/>
</dbReference>
<feature type="transmembrane region" description="Helical" evidence="1">
    <location>
        <begin position="133"/>
        <end position="158"/>
    </location>
</feature>
<protein>
    <submittedName>
        <fullName evidence="2">Uncharacterized protein</fullName>
    </submittedName>
</protein>
<feature type="transmembrane region" description="Helical" evidence="1">
    <location>
        <begin position="178"/>
        <end position="195"/>
    </location>
</feature>
<evidence type="ECO:0000256" key="1">
    <source>
        <dbReference type="SAM" id="Phobius"/>
    </source>
</evidence>
<reference evidence="2 3" key="1">
    <citation type="journal article" date="2016" name="Nat. Commun.">
        <title>Thousands of microbial genomes shed light on interconnected biogeochemical processes in an aquifer system.</title>
        <authorList>
            <person name="Anantharaman K."/>
            <person name="Brown C.T."/>
            <person name="Hug L.A."/>
            <person name="Sharon I."/>
            <person name="Castelle C.J."/>
            <person name="Probst A.J."/>
            <person name="Thomas B.C."/>
            <person name="Singh A."/>
            <person name="Wilkins M.J."/>
            <person name="Karaoz U."/>
            <person name="Brodie E.L."/>
            <person name="Williams K.H."/>
            <person name="Hubbard S.S."/>
            <person name="Banfield J.F."/>
        </authorList>
    </citation>
    <scope>NUCLEOTIDE SEQUENCE [LARGE SCALE GENOMIC DNA]</scope>
    <source>
        <strain evidence="3">RBG_16_55_9</strain>
    </source>
</reference>
<sequence length="302" mass="33709">MSGTSRGVIYDVGYRPYEGQYLGRTRALLSLVWDDLKRGLGIKKSWKYKFVIISLLIIELGIFFFYLLTSQVADVIGSDAPQALLNPYSGFYESSAFILLFLSALIAPNLLCDDRRYRVYPLYLARPINDYDYLLAKGSAIFGILALVTIGPALLLFLGKTFLASDALEYLNQHSGDLGALLASGAFVALFYTSFSMGISSLTTSRLYAAGAIIGIIKFSAFVAVFIALVRQESWVMLGSIGDLVLRVKDWLFFGMLSPIDIEVEQTIHLEPLSPWIYLVATLVIIALSWLTVWLSYRREVR</sequence>
<accession>A0A1F5UPB5</accession>
<dbReference type="AlphaFoldDB" id="A0A1F5UPB5"/>
<name>A0A1F5UPB5_FRAXR</name>
<dbReference type="STRING" id="1817864.A2Z21_08645"/>
<comment type="caution">
    <text evidence="2">The sequence shown here is derived from an EMBL/GenBank/DDBJ whole genome shotgun (WGS) entry which is preliminary data.</text>
</comment>
<keyword evidence="1" id="KW-0812">Transmembrane</keyword>
<feature type="transmembrane region" description="Helical" evidence="1">
    <location>
        <begin position="89"/>
        <end position="112"/>
    </location>
</feature>
<feature type="transmembrane region" description="Helical" evidence="1">
    <location>
        <begin position="48"/>
        <end position="69"/>
    </location>
</feature>
<evidence type="ECO:0000313" key="3">
    <source>
        <dbReference type="Proteomes" id="UP000179157"/>
    </source>
</evidence>